<sequence length="98" mass="10801">MASSSSLLSEDQLLCSICLDVFTDPVSTPCGHILCRVCLKEGWDSSSCCQCPVCKEEFSRRPDLHLNTFISGLGVFENFECGLCFNLQGLSTLQKTEK</sequence>
<dbReference type="Gene3D" id="3.30.40.10">
    <property type="entry name" value="Zinc/RING finger domain, C3HC4 (zinc finger)"/>
    <property type="match status" value="1"/>
</dbReference>
<keyword evidence="7" id="KW-1185">Reference proteome</keyword>
<dbReference type="Pfam" id="PF13445">
    <property type="entry name" value="zf-RING_UBOX"/>
    <property type="match status" value="1"/>
</dbReference>
<dbReference type="STRING" id="42514.ENSPNAP00000017273"/>
<dbReference type="AlphaFoldDB" id="A0A3B4D159"/>
<evidence type="ECO:0000313" key="6">
    <source>
        <dbReference type="Ensembl" id="ENSPNAP00000017273.2"/>
    </source>
</evidence>
<evidence type="ECO:0000313" key="7">
    <source>
        <dbReference type="Proteomes" id="UP001501920"/>
    </source>
</evidence>
<evidence type="ECO:0000256" key="4">
    <source>
        <dbReference type="PROSITE-ProRule" id="PRU00175"/>
    </source>
</evidence>
<dbReference type="Proteomes" id="UP001501920">
    <property type="component" value="Chromosome 2"/>
</dbReference>
<evidence type="ECO:0000256" key="3">
    <source>
        <dbReference type="ARBA" id="ARBA00022833"/>
    </source>
</evidence>
<dbReference type="InterPro" id="IPR051051">
    <property type="entry name" value="E3_ubiq-ligase_TRIM/RNF"/>
</dbReference>
<dbReference type="InterPro" id="IPR027370">
    <property type="entry name" value="Znf-RING_euk"/>
</dbReference>
<dbReference type="PANTHER" id="PTHR25465">
    <property type="entry name" value="B-BOX DOMAIN CONTAINING"/>
    <property type="match status" value="1"/>
</dbReference>
<dbReference type="GeneTree" id="ENSGT01040000240385"/>
<dbReference type="PANTHER" id="PTHR25465:SF32">
    <property type="entry name" value="BLOODTHIRSTY-RELATED GENE FAMILY, MEMBER 16 ISOFORM X1-RELATED"/>
    <property type="match status" value="1"/>
</dbReference>
<keyword evidence="3" id="KW-0862">Zinc</keyword>
<organism evidence="6 7">
    <name type="scientific">Pygocentrus nattereri</name>
    <name type="common">Red-bellied piranha</name>
    <dbReference type="NCBI Taxonomy" id="42514"/>
    <lineage>
        <taxon>Eukaryota</taxon>
        <taxon>Metazoa</taxon>
        <taxon>Chordata</taxon>
        <taxon>Craniata</taxon>
        <taxon>Vertebrata</taxon>
        <taxon>Euteleostomi</taxon>
        <taxon>Actinopterygii</taxon>
        <taxon>Neopterygii</taxon>
        <taxon>Teleostei</taxon>
        <taxon>Ostariophysi</taxon>
        <taxon>Characiformes</taxon>
        <taxon>Characoidei</taxon>
        <taxon>Pygocentrus</taxon>
    </lineage>
</organism>
<dbReference type="SMART" id="SM00184">
    <property type="entry name" value="RING"/>
    <property type="match status" value="1"/>
</dbReference>
<name>A0A3B4D159_PYGNA</name>
<evidence type="ECO:0000256" key="2">
    <source>
        <dbReference type="ARBA" id="ARBA00022771"/>
    </source>
</evidence>
<dbReference type="SUPFAM" id="SSF57850">
    <property type="entry name" value="RING/U-box"/>
    <property type="match status" value="1"/>
</dbReference>
<reference evidence="6" key="3">
    <citation type="submission" date="2025-09" db="UniProtKB">
        <authorList>
            <consortium name="Ensembl"/>
        </authorList>
    </citation>
    <scope>IDENTIFICATION</scope>
</reference>
<keyword evidence="2 4" id="KW-0863">Zinc-finger</keyword>
<evidence type="ECO:0000259" key="5">
    <source>
        <dbReference type="PROSITE" id="PS50089"/>
    </source>
</evidence>
<dbReference type="PROSITE" id="PS50089">
    <property type="entry name" value="ZF_RING_2"/>
    <property type="match status" value="1"/>
</dbReference>
<dbReference type="PROSITE" id="PS00518">
    <property type="entry name" value="ZF_RING_1"/>
    <property type="match status" value="1"/>
</dbReference>
<dbReference type="InterPro" id="IPR001841">
    <property type="entry name" value="Znf_RING"/>
</dbReference>
<dbReference type="GO" id="GO:0008270">
    <property type="term" value="F:zinc ion binding"/>
    <property type="evidence" value="ECO:0007669"/>
    <property type="project" value="UniProtKB-KW"/>
</dbReference>
<evidence type="ECO:0000256" key="1">
    <source>
        <dbReference type="ARBA" id="ARBA00022723"/>
    </source>
</evidence>
<feature type="domain" description="RING-type" evidence="5">
    <location>
        <begin position="15"/>
        <end position="55"/>
    </location>
</feature>
<dbReference type="InterPro" id="IPR017907">
    <property type="entry name" value="Znf_RING_CS"/>
</dbReference>
<dbReference type="Ensembl" id="ENSPNAT00000038465.2">
    <property type="protein sequence ID" value="ENSPNAP00000017273.2"/>
    <property type="gene ID" value="ENSPNAG00000023502.2"/>
</dbReference>
<keyword evidence="1" id="KW-0479">Metal-binding</keyword>
<protein>
    <recommendedName>
        <fullName evidence="5">RING-type domain-containing protein</fullName>
    </recommendedName>
</protein>
<dbReference type="InterPro" id="IPR013083">
    <property type="entry name" value="Znf_RING/FYVE/PHD"/>
</dbReference>
<reference evidence="6" key="2">
    <citation type="submission" date="2025-08" db="UniProtKB">
        <authorList>
            <consortium name="Ensembl"/>
        </authorList>
    </citation>
    <scope>IDENTIFICATION</scope>
</reference>
<accession>A0A3B4D159</accession>
<reference evidence="6 7" key="1">
    <citation type="submission" date="2020-10" db="EMBL/GenBank/DDBJ databases">
        <title>Pygocentrus nattereri (red-bellied piranha) genome, fPygNat1, primary haplotype.</title>
        <authorList>
            <person name="Myers G."/>
            <person name="Meyer A."/>
            <person name="Karagic N."/>
            <person name="Pippel M."/>
            <person name="Winkler S."/>
            <person name="Tracey A."/>
            <person name="Wood J."/>
            <person name="Formenti G."/>
            <person name="Howe K."/>
            <person name="Fedrigo O."/>
            <person name="Jarvis E.D."/>
        </authorList>
    </citation>
    <scope>NUCLEOTIDE SEQUENCE [LARGE SCALE GENOMIC DNA]</scope>
</reference>
<proteinExistence type="predicted"/>